<keyword evidence="1" id="KW-0677">Repeat</keyword>
<dbReference type="PANTHER" id="PTHR22656:SF1">
    <property type="entry name" value="EF-HAND CALCIUM-BINDING DOMAIN-CONTAINING PROTEIN 13"/>
    <property type="match status" value="1"/>
</dbReference>
<evidence type="ECO:0000256" key="2">
    <source>
        <dbReference type="ARBA" id="ARBA00022837"/>
    </source>
</evidence>
<feature type="non-terminal residue" evidence="4">
    <location>
        <position position="287"/>
    </location>
</feature>
<sequence length="287" mass="32938">KNDSCSFHSVHARGILFFKVFLKLVELAALPQRTLFQIISYYQQKLRDSAGEKVWMDGDFKRFKKKPHKVRKETVYPMPSFVSAACVSAMNRREAAADVEDLKDGDSGSYFPLPCSGSAYAQVPIFPLISKQDATTLAKPKKGLQKVARQRNEPAASFRSHILHDRNRVQEAAALKPPAPHRKQRRSPAANTEHSNTPRLLTTASLGKTQVQKAQAAKRHRHSPALRQRRSLLKLWQKIGLQTGSERFHHTFCTYSWSWNACRELVTVTDLHRLDRQLRHRRWPARR</sequence>
<keyword evidence="5" id="KW-1185">Reference proteome</keyword>
<dbReference type="AlphaFoldDB" id="A0A7K4SZZ2"/>
<dbReference type="PANTHER" id="PTHR22656">
    <property type="entry name" value="EF-HAND CALCIUM-BINDING DOMAIN-CONTAINING PROTEIN 13"/>
    <property type="match status" value="1"/>
</dbReference>
<accession>A0A7K4SZZ2</accession>
<evidence type="ECO:0000313" key="5">
    <source>
        <dbReference type="Proteomes" id="UP000574691"/>
    </source>
</evidence>
<proteinExistence type="predicted"/>
<evidence type="ECO:0000256" key="3">
    <source>
        <dbReference type="SAM" id="MobiDB-lite"/>
    </source>
</evidence>
<keyword evidence="2" id="KW-0106">Calcium</keyword>
<evidence type="ECO:0000313" key="4">
    <source>
        <dbReference type="EMBL" id="NWQ90629.1"/>
    </source>
</evidence>
<feature type="region of interest" description="Disordered" evidence="3">
    <location>
        <begin position="140"/>
        <end position="206"/>
    </location>
</feature>
<name>A0A7K4SZZ2_9CHAR</name>
<feature type="non-terminal residue" evidence="4">
    <location>
        <position position="1"/>
    </location>
</feature>
<evidence type="ECO:0000256" key="1">
    <source>
        <dbReference type="ARBA" id="ARBA00022737"/>
    </source>
</evidence>
<comment type="caution">
    <text evidence="4">The sequence shown here is derived from an EMBL/GenBank/DDBJ whole genome shotgun (WGS) entry which is preliminary data.</text>
</comment>
<gene>
    <name evidence="4" type="primary">Efcab3</name>
    <name evidence="4" type="ORF">BURBIS_R10549</name>
</gene>
<organism evidence="4 5">
    <name type="scientific">Burhinus bistriatus</name>
    <dbReference type="NCBI Taxonomy" id="240201"/>
    <lineage>
        <taxon>Eukaryota</taxon>
        <taxon>Metazoa</taxon>
        <taxon>Chordata</taxon>
        <taxon>Craniata</taxon>
        <taxon>Vertebrata</taxon>
        <taxon>Euteleostomi</taxon>
        <taxon>Archelosauria</taxon>
        <taxon>Archosauria</taxon>
        <taxon>Dinosauria</taxon>
        <taxon>Saurischia</taxon>
        <taxon>Theropoda</taxon>
        <taxon>Coelurosauria</taxon>
        <taxon>Aves</taxon>
        <taxon>Neognathae</taxon>
        <taxon>Neoaves</taxon>
        <taxon>Charadriiformes</taxon>
        <taxon>Burhinidae</taxon>
        <taxon>Burhinus</taxon>
    </lineage>
</organism>
<protein>
    <submittedName>
        <fullName evidence="4">EFCB3 protein</fullName>
    </submittedName>
</protein>
<dbReference type="Proteomes" id="UP000574691">
    <property type="component" value="Unassembled WGS sequence"/>
</dbReference>
<dbReference type="EMBL" id="VYXH01005396">
    <property type="protein sequence ID" value="NWQ90629.1"/>
    <property type="molecule type" value="Genomic_DNA"/>
</dbReference>
<feature type="compositionally biased region" description="Polar residues" evidence="3">
    <location>
        <begin position="189"/>
        <end position="206"/>
    </location>
</feature>
<reference evidence="4 5" key="1">
    <citation type="submission" date="2019-09" db="EMBL/GenBank/DDBJ databases">
        <title>Bird 10,000 Genomes (B10K) Project - Family phase.</title>
        <authorList>
            <person name="Zhang G."/>
        </authorList>
    </citation>
    <scope>NUCLEOTIDE SEQUENCE [LARGE SCALE GENOMIC DNA]</scope>
    <source>
        <strain evidence="4">B10K-DU-001-64</strain>
        <tissue evidence="4">Muscle</tissue>
    </source>
</reference>